<reference evidence="8 9" key="1">
    <citation type="submission" date="2013-04" db="EMBL/GenBank/DDBJ databases">
        <title>Gluconobacter oxydans NBRC 3293 whole genome sequence.</title>
        <authorList>
            <person name="Matsutani M."/>
            <person name="Yakushi T."/>
            <person name="Matsushita K."/>
        </authorList>
    </citation>
    <scope>NUCLEOTIDE SEQUENCE [LARGE SCALE GENOMIC DNA]</scope>
    <source>
        <strain evidence="8 9">NBRC 3293</strain>
    </source>
</reference>
<evidence type="ECO:0000313" key="9">
    <source>
        <dbReference type="Proteomes" id="UP000484858"/>
    </source>
</evidence>
<evidence type="ECO:0000256" key="3">
    <source>
        <dbReference type="ARBA" id="ARBA00022729"/>
    </source>
</evidence>
<dbReference type="InterPro" id="IPR000527">
    <property type="entry name" value="Flag_Lring"/>
</dbReference>
<evidence type="ECO:0000313" key="8">
    <source>
        <dbReference type="EMBL" id="GEM16759.1"/>
    </source>
</evidence>
<dbReference type="Pfam" id="PF02107">
    <property type="entry name" value="FlgH"/>
    <property type="match status" value="1"/>
</dbReference>
<comment type="similarity">
    <text evidence="2 7">Belongs to the FlgH family.</text>
</comment>
<evidence type="ECO:0000256" key="4">
    <source>
        <dbReference type="ARBA" id="ARBA00023136"/>
    </source>
</evidence>
<dbReference type="PANTHER" id="PTHR34933">
    <property type="entry name" value="FLAGELLAR L-RING PROTEIN"/>
    <property type="match status" value="1"/>
</dbReference>
<evidence type="ECO:0000256" key="2">
    <source>
        <dbReference type="ARBA" id="ARBA00006929"/>
    </source>
</evidence>
<keyword evidence="8" id="KW-0966">Cell projection</keyword>
<dbReference type="PANTHER" id="PTHR34933:SF1">
    <property type="entry name" value="FLAGELLAR L-RING PROTEIN"/>
    <property type="match status" value="1"/>
</dbReference>
<name>A0A829X549_GLUOY</name>
<dbReference type="PRINTS" id="PR01008">
    <property type="entry name" value="FLGLRINGFLGH"/>
</dbReference>
<comment type="caution">
    <text evidence="8">The sequence shown here is derived from an EMBL/GenBank/DDBJ whole genome shotgun (WGS) entry which is preliminary data.</text>
</comment>
<evidence type="ECO:0000256" key="6">
    <source>
        <dbReference type="ARBA" id="ARBA00023237"/>
    </source>
</evidence>
<keyword evidence="5 7" id="KW-0975">Bacterial flagellum</keyword>
<sequence>MFAWDHTELTDLNFPMRHAFRHSVRTLALLGLLPVLSACNSLAQMSEIGRPPRMTSITDPTLANSYRPVTMPMPPLQAPPDEAASLWRSGSKAFFKDQRASQVGDLVTIIVDITDNAAFNNGTTADRTADEKFGIPNLFGIKGKVISAITGADSLSTASSSDSGATGKITRNETVTLRLAGTITQVLPNGNFVVMGKQEVRVNSELRELGVSGIVRPQDITADNTVTHDRMAEARISYGGRGTLTQLQTPRYGQQVMDAILPF</sequence>
<evidence type="ECO:0000256" key="5">
    <source>
        <dbReference type="ARBA" id="ARBA00023143"/>
    </source>
</evidence>
<dbReference type="GO" id="GO:0009279">
    <property type="term" value="C:cell outer membrane"/>
    <property type="evidence" value="ECO:0007669"/>
    <property type="project" value="UniProtKB-SubCell"/>
</dbReference>
<protein>
    <recommendedName>
        <fullName evidence="7">Flagellar L-ring protein</fullName>
    </recommendedName>
    <alternativeName>
        <fullName evidence="7">Basal body L-ring protein</fullName>
    </alternativeName>
</protein>
<keyword evidence="3" id="KW-0732">Signal</keyword>
<dbReference type="EMBL" id="BARJ01000006">
    <property type="protein sequence ID" value="GEM16759.1"/>
    <property type="molecule type" value="Genomic_DNA"/>
</dbReference>
<gene>
    <name evidence="7" type="primary">flgH</name>
    <name evidence="8" type="ORF">NBRC3293_1256</name>
</gene>
<dbReference type="Proteomes" id="UP000484858">
    <property type="component" value="Unassembled WGS sequence"/>
</dbReference>
<accession>A0A829X549</accession>
<comment type="function">
    <text evidence="1 7">Assembles around the rod to form the L-ring and probably protects the motor/basal body from shearing forces during rotation.</text>
</comment>
<comment type="subunit">
    <text evidence="7">The basal body constitutes a major portion of the flagellar organelle and consists of four rings (L,P,S, and M) mounted on a central rod.</text>
</comment>
<evidence type="ECO:0000256" key="1">
    <source>
        <dbReference type="ARBA" id="ARBA00002591"/>
    </source>
</evidence>
<dbReference type="NCBIfam" id="NF001305">
    <property type="entry name" value="PRK00249.1-5"/>
    <property type="match status" value="1"/>
</dbReference>
<dbReference type="GO" id="GO:0009427">
    <property type="term" value="C:bacterial-type flagellum basal body, distal rod, L ring"/>
    <property type="evidence" value="ECO:0007669"/>
    <property type="project" value="InterPro"/>
</dbReference>
<proteinExistence type="inferred from homology"/>
<evidence type="ECO:0000256" key="7">
    <source>
        <dbReference type="HAMAP-Rule" id="MF_00415"/>
    </source>
</evidence>
<dbReference type="GO" id="GO:0071973">
    <property type="term" value="P:bacterial-type flagellum-dependent cell motility"/>
    <property type="evidence" value="ECO:0007669"/>
    <property type="project" value="InterPro"/>
</dbReference>
<dbReference type="HAMAP" id="MF_00415">
    <property type="entry name" value="FlgH"/>
    <property type="match status" value="1"/>
</dbReference>
<organism evidence="8 9">
    <name type="scientific">Gluconobacter oxydans NBRC 3293</name>
    <dbReference type="NCBI Taxonomy" id="1315969"/>
    <lineage>
        <taxon>Bacteria</taxon>
        <taxon>Pseudomonadati</taxon>
        <taxon>Pseudomonadota</taxon>
        <taxon>Alphaproteobacteria</taxon>
        <taxon>Acetobacterales</taxon>
        <taxon>Acetobacteraceae</taxon>
        <taxon>Gluconobacter</taxon>
    </lineage>
</organism>
<keyword evidence="8" id="KW-0969">Cilium</keyword>
<keyword evidence="4 7" id="KW-0472">Membrane</keyword>
<comment type="subcellular location">
    <subcellularLocation>
        <location evidence="7">Cell outer membrane</location>
    </subcellularLocation>
    <subcellularLocation>
        <location evidence="7">Bacterial flagellum basal body</location>
    </subcellularLocation>
</comment>
<keyword evidence="6 7" id="KW-0998">Cell outer membrane</keyword>
<keyword evidence="8" id="KW-0282">Flagellum</keyword>
<dbReference type="AlphaFoldDB" id="A0A829X549"/>
<dbReference type="GO" id="GO:0003774">
    <property type="term" value="F:cytoskeletal motor activity"/>
    <property type="evidence" value="ECO:0007669"/>
    <property type="project" value="InterPro"/>
</dbReference>